<protein>
    <submittedName>
        <fullName evidence="1">Carbon starvation CstA family protein</fullName>
    </submittedName>
</protein>
<comment type="caution">
    <text evidence="1">The sequence shown here is derived from an EMBL/GenBank/DDBJ whole genome shotgun (WGS) entry which is preliminary data.</text>
</comment>
<reference evidence="1 2" key="1">
    <citation type="submission" date="2012-05" db="EMBL/GenBank/DDBJ databases">
        <title>Genome sequence of Yersinia Pestis PY-08.</title>
        <authorList>
            <person name="Santana-Cruz I."/>
            <person name="Sengamalay N."/>
            <person name="McCracken C."/>
            <person name="Daugherty S.C."/>
            <person name="Maroo A."/>
            <person name="Vara P.G."/>
            <person name="Tallon L.J."/>
            <person name="Sadzewicz L."/>
            <person name="Vinetz J.M."/>
            <person name="Cespedes Zambrano M.J."/>
            <person name="Fraser-Liggett C.M."/>
            <person name="Tettelin H."/>
        </authorList>
    </citation>
    <scope>NUCLEOTIDE SEQUENCE [LARGE SCALE GENOMIC DNA]</scope>
    <source>
        <strain evidence="1 2">PY-08</strain>
    </source>
</reference>
<feature type="non-terminal residue" evidence="1">
    <location>
        <position position="15"/>
    </location>
</feature>
<evidence type="ECO:0000313" key="1">
    <source>
        <dbReference type="EMBL" id="EIR12830.1"/>
    </source>
</evidence>
<proteinExistence type="predicted"/>
<sequence>MTVKLPLPIPLKMAK</sequence>
<accession>A0AB72ZDJ8</accession>
<name>A0AB72ZDJ8_YERPE</name>
<dbReference type="EMBL" id="AKRT01000484">
    <property type="protein sequence ID" value="EIR12830.1"/>
    <property type="molecule type" value="Genomic_DNA"/>
</dbReference>
<gene>
    <name evidence="1" type="ORF">YPPY08_4367</name>
</gene>
<organism evidence="1 2">
    <name type="scientific">Yersinia pestis PY-08</name>
    <dbReference type="NCBI Taxonomy" id="992134"/>
    <lineage>
        <taxon>Bacteria</taxon>
        <taxon>Pseudomonadati</taxon>
        <taxon>Pseudomonadota</taxon>
        <taxon>Gammaproteobacteria</taxon>
        <taxon>Enterobacterales</taxon>
        <taxon>Yersiniaceae</taxon>
        <taxon>Yersinia</taxon>
    </lineage>
</organism>
<dbReference type="Proteomes" id="UP000003231">
    <property type="component" value="Unassembled WGS sequence"/>
</dbReference>
<evidence type="ECO:0000313" key="2">
    <source>
        <dbReference type="Proteomes" id="UP000003231"/>
    </source>
</evidence>